<dbReference type="PANTHER" id="PTHR43047">
    <property type="entry name" value="TWO-COMPONENT HISTIDINE PROTEIN KINASE"/>
    <property type="match status" value="1"/>
</dbReference>
<dbReference type="GO" id="GO:0000155">
    <property type="term" value="F:phosphorelay sensor kinase activity"/>
    <property type="evidence" value="ECO:0007669"/>
    <property type="project" value="TreeGrafter"/>
</dbReference>
<feature type="compositionally biased region" description="Basic and acidic residues" evidence="6">
    <location>
        <begin position="200"/>
        <end position="215"/>
    </location>
</feature>
<reference evidence="10 11" key="1">
    <citation type="submission" date="2019-07" db="EMBL/GenBank/DDBJ databases">
        <title>Genomes of Cafeteria roenbergensis.</title>
        <authorList>
            <person name="Fischer M.G."/>
            <person name="Hackl T."/>
            <person name="Roman M."/>
        </authorList>
    </citation>
    <scope>NUCLEOTIDE SEQUENCE [LARGE SCALE GENOMIC DNA]</scope>
    <source>
        <strain evidence="8 11">Cflag</strain>
        <strain evidence="9 10">RCC970-E3</strain>
    </source>
</reference>
<feature type="domain" description="Response regulatory" evidence="7">
    <location>
        <begin position="351"/>
        <end position="503"/>
    </location>
</feature>
<protein>
    <recommendedName>
        <fullName evidence="2">histidine kinase</fullName>
        <ecNumber evidence="2">2.7.13.3</ecNumber>
    </recommendedName>
</protein>
<sequence>MPPTRVAAHSGSRPTEPDADAGVSSSENRDLTSAVASNDSQSAVDYGSRRFDGSAPGCDASEASLYSRAESRAAKRPSAEARALAQRRGVKSPAELLLADDSAGTSAGSGTYPLSGESGGCFQAPHTAPEDHGRTSQRRSGAGSALLPEKEWSGSGKAPPTAATSPLTGAPAAGASPATLSSLRLAGPVQPARRPPVVAADRKAAVGMDDARALDDCGGQGAPGRPSAADQQPGPRDSPAAGEQEQAGTTAARSQPGRSRSTRLSGGSAKSGVESAAETASSDAESQQHSHRPRSSVTGAATAPAQDRGERRRRRAEARAQRSSRGSGRARPGDSGLSSRKPRAKPAAGHTVLVVEDVPVNRLLLARACASSGATVAEAADGQQGLAQLRAIAARTLRLAAEAEESGRAAGAPWASGVPSGCSLVVLDRDMPVMDGFGFLDALLRYRTSSDPVERAMSSVRVEGCTGNAVDEIREGFMRRGAVGVMTKPVHRETIVAAVLRAVKSAERHGASAASMAKREGKS</sequence>
<dbReference type="PROSITE" id="PS50110">
    <property type="entry name" value="RESPONSE_REGULATORY"/>
    <property type="match status" value="1"/>
</dbReference>
<keyword evidence="5" id="KW-0597">Phosphoprotein</keyword>
<evidence type="ECO:0000313" key="8">
    <source>
        <dbReference type="EMBL" id="KAA0161365.1"/>
    </source>
</evidence>
<feature type="compositionally biased region" description="Low complexity" evidence="6">
    <location>
        <begin position="321"/>
        <end position="336"/>
    </location>
</feature>
<dbReference type="Proteomes" id="UP000324907">
    <property type="component" value="Unassembled WGS sequence"/>
</dbReference>
<name>A0A5A8D7Z6_CAFRO</name>
<dbReference type="Proteomes" id="UP000325113">
    <property type="component" value="Unassembled WGS sequence"/>
</dbReference>
<gene>
    <name evidence="9" type="ORF">FNF28_04947</name>
    <name evidence="8" type="ORF">FNF31_03824</name>
</gene>
<feature type="compositionally biased region" description="Low complexity" evidence="6">
    <location>
        <begin position="257"/>
        <end position="285"/>
    </location>
</feature>
<feature type="compositionally biased region" description="Basic and acidic residues" evidence="6">
    <location>
        <begin position="69"/>
        <end position="79"/>
    </location>
</feature>
<dbReference type="CDD" id="cd17546">
    <property type="entry name" value="REC_hyHK_CKI1_RcsC-like"/>
    <property type="match status" value="1"/>
</dbReference>
<dbReference type="SUPFAM" id="SSF52172">
    <property type="entry name" value="CheY-like"/>
    <property type="match status" value="1"/>
</dbReference>
<dbReference type="Gene3D" id="3.40.50.2300">
    <property type="match status" value="1"/>
</dbReference>
<dbReference type="SMART" id="SM00448">
    <property type="entry name" value="REC"/>
    <property type="match status" value="1"/>
</dbReference>
<evidence type="ECO:0000256" key="3">
    <source>
        <dbReference type="ARBA" id="ARBA00022679"/>
    </source>
</evidence>
<keyword evidence="3" id="KW-0808">Transferase</keyword>
<evidence type="ECO:0000256" key="1">
    <source>
        <dbReference type="ARBA" id="ARBA00000085"/>
    </source>
</evidence>
<keyword evidence="4" id="KW-0418">Kinase</keyword>
<evidence type="ECO:0000256" key="2">
    <source>
        <dbReference type="ARBA" id="ARBA00012438"/>
    </source>
</evidence>
<dbReference type="AlphaFoldDB" id="A0A5A8D7Z6"/>
<evidence type="ECO:0000256" key="4">
    <source>
        <dbReference type="ARBA" id="ARBA00022777"/>
    </source>
</evidence>
<feature type="modified residue" description="4-aspartylphosphate" evidence="5">
    <location>
        <position position="428"/>
    </location>
</feature>
<proteinExistence type="predicted"/>
<dbReference type="EMBL" id="VLTL01000090">
    <property type="protein sequence ID" value="KAA0161760.1"/>
    <property type="molecule type" value="Genomic_DNA"/>
</dbReference>
<organism evidence="8 11">
    <name type="scientific">Cafeteria roenbergensis</name>
    <name type="common">Marine flagellate</name>
    <dbReference type="NCBI Taxonomy" id="33653"/>
    <lineage>
        <taxon>Eukaryota</taxon>
        <taxon>Sar</taxon>
        <taxon>Stramenopiles</taxon>
        <taxon>Bigyra</taxon>
        <taxon>Opalozoa</taxon>
        <taxon>Bicosoecida</taxon>
        <taxon>Cafeteriaceae</taxon>
        <taxon>Cafeteria</taxon>
    </lineage>
</organism>
<evidence type="ECO:0000259" key="7">
    <source>
        <dbReference type="PROSITE" id="PS50110"/>
    </source>
</evidence>
<dbReference type="GO" id="GO:0005886">
    <property type="term" value="C:plasma membrane"/>
    <property type="evidence" value="ECO:0007669"/>
    <property type="project" value="TreeGrafter"/>
</dbReference>
<evidence type="ECO:0000256" key="5">
    <source>
        <dbReference type="PROSITE-ProRule" id="PRU00169"/>
    </source>
</evidence>
<feature type="region of interest" description="Disordered" evidence="6">
    <location>
        <begin position="1"/>
        <end position="350"/>
    </location>
</feature>
<feature type="compositionally biased region" description="Polar residues" evidence="6">
    <location>
        <begin position="34"/>
        <end position="43"/>
    </location>
</feature>
<evidence type="ECO:0000313" key="11">
    <source>
        <dbReference type="Proteomes" id="UP000325113"/>
    </source>
</evidence>
<accession>A0A5A8D7Z6</accession>
<dbReference type="InterPro" id="IPR011006">
    <property type="entry name" value="CheY-like_superfamily"/>
</dbReference>
<dbReference type="GO" id="GO:0009927">
    <property type="term" value="F:histidine phosphotransfer kinase activity"/>
    <property type="evidence" value="ECO:0007669"/>
    <property type="project" value="TreeGrafter"/>
</dbReference>
<comment type="catalytic activity">
    <reaction evidence="1">
        <text>ATP + protein L-histidine = ADP + protein N-phospho-L-histidine.</text>
        <dbReference type="EC" id="2.7.13.3"/>
    </reaction>
</comment>
<comment type="caution">
    <text evidence="8">The sequence shown here is derived from an EMBL/GenBank/DDBJ whole genome shotgun (WGS) entry which is preliminary data.</text>
</comment>
<evidence type="ECO:0000256" key="6">
    <source>
        <dbReference type="SAM" id="MobiDB-lite"/>
    </source>
</evidence>
<feature type="compositionally biased region" description="Low complexity" evidence="6">
    <location>
        <begin position="158"/>
        <end position="199"/>
    </location>
</feature>
<evidence type="ECO:0000313" key="9">
    <source>
        <dbReference type="EMBL" id="KAA0161760.1"/>
    </source>
</evidence>
<dbReference type="InterPro" id="IPR001789">
    <property type="entry name" value="Sig_transdc_resp-reg_receiver"/>
</dbReference>
<dbReference type="EC" id="2.7.13.3" evidence="2"/>
<evidence type="ECO:0000313" key="10">
    <source>
        <dbReference type="Proteomes" id="UP000324907"/>
    </source>
</evidence>
<dbReference type="PANTHER" id="PTHR43047:SF72">
    <property type="entry name" value="OSMOSENSING HISTIDINE PROTEIN KINASE SLN1"/>
    <property type="match status" value="1"/>
</dbReference>
<dbReference type="EMBL" id="VLTM01000036">
    <property type="protein sequence ID" value="KAA0161365.1"/>
    <property type="molecule type" value="Genomic_DNA"/>
</dbReference>